<protein>
    <recommendedName>
        <fullName evidence="5">3-oxoacyl-[acyl-carrier-protein] reductase</fullName>
    </recommendedName>
</protein>
<dbReference type="FunFam" id="3.40.50.720:FF:000173">
    <property type="entry name" value="3-oxoacyl-[acyl-carrier protein] reductase"/>
    <property type="match status" value="1"/>
</dbReference>
<comment type="similarity">
    <text evidence="1">Belongs to the short-chain dehydrogenases/reductases (SDR) family.</text>
</comment>
<dbReference type="eggNOG" id="COG1028">
    <property type="taxonomic scope" value="Bacteria"/>
</dbReference>
<dbReference type="InterPro" id="IPR002347">
    <property type="entry name" value="SDR_fam"/>
</dbReference>
<name>F8KW66_PARAV</name>
<dbReference type="SUPFAM" id="SSF51735">
    <property type="entry name" value="NAD(P)-binding Rossmann-fold domains"/>
    <property type="match status" value="1"/>
</dbReference>
<dbReference type="InterPro" id="IPR036291">
    <property type="entry name" value="NAD(P)-bd_dom_sf"/>
</dbReference>
<gene>
    <name evidence="3" type="ordered locus">PUV_07740</name>
</gene>
<evidence type="ECO:0000313" key="4">
    <source>
        <dbReference type="Proteomes" id="UP000000495"/>
    </source>
</evidence>
<evidence type="ECO:0000256" key="2">
    <source>
        <dbReference type="ARBA" id="ARBA00023002"/>
    </source>
</evidence>
<sequence length="249" mass="26843">MEKKSAISSKHLILSGGSKGLGLALSKYLLEQGYKVSTFSRYATPDVQLLQNHYPNHYYFACVDNAHSEQLEQFCEQAISIQGNIYGVINNAAVAVDGIFATLPEIEIEKMLTVNLTGALLLTRLCLRNMLTSHTPGRILSISSVAGTRGAKGLVVYSSTKAALEGMTRSLAREVGSKQITANVVAPGYMVTDLSSSLSSDQQQTIVRRTPLGRLAEFDDVAPLVEFLLSEKGRFITGQTLVVDGGLSV</sequence>
<dbReference type="RefSeq" id="WP_013924564.1">
    <property type="nucleotide sequence ID" value="NC_015702.1"/>
</dbReference>
<evidence type="ECO:0000313" key="3">
    <source>
        <dbReference type="EMBL" id="CCB85724.1"/>
    </source>
</evidence>
<dbReference type="AlphaFoldDB" id="F8KW66"/>
<dbReference type="OrthoDB" id="9808814at2"/>
<dbReference type="GO" id="GO:0032787">
    <property type="term" value="P:monocarboxylic acid metabolic process"/>
    <property type="evidence" value="ECO:0007669"/>
    <property type="project" value="UniProtKB-ARBA"/>
</dbReference>
<dbReference type="InterPro" id="IPR050259">
    <property type="entry name" value="SDR"/>
</dbReference>
<reference key="1">
    <citation type="journal article" date="2011" name="Mol. Biol. Evol.">
        <title>Unity in variety -- the pan-genome of the Chlamydiae.</title>
        <authorList>
            <person name="Collingro A."/>
            <person name="Tischler P."/>
            <person name="Weinmaier T."/>
            <person name="Penz T."/>
            <person name="Heinz E."/>
            <person name="Brunham R.C."/>
            <person name="Read T.D."/>
            <person name="Bavoil P.M."/>
            <person name="Sachse K."/>
            <person name="Kahane S."/>
            <person name="Friedman M.G."/>
            <person name="Rattei T."/>
            <person name="Myers G.S.A."/>
            <person name="Horn M."/>
        </authorList>
    </citation>
    <scope>NUCLEOTIDE SEQUENCE</scope>
    <source>
        <strain>UV7</strain>
    </source>
</reference>
<keyword evidence="2" id="KW-0560">Oxidoreductase</keyword>
<dbReference type="CDD" id="cd05233">
    <property type="entry name" value="SDR_c"/>
    <property type="match status" value="1"/>
</dbReference>
<accession>F8KW66</accession>
<dbReference type="PROSITE" id="PS00061">
    <property type="entry name" value="ADH_SHORT"/>
    <property type="match status" value="1"/>
</dbReference>
<dbReference type="Pfam" id="PF13561">
    <property type="entry name" value="adh_short_C2"/>
    <property type="match status" value="1"/>
</dbReference>
<dbReference type="PANTHER" id="PTHR42879:SF2">
    <property type="entry name" value="3-OXOACYL-[ACYL-CARRIER-PROTEIN] REDUCTASE FABG"/>
    <property type="match status" value="1"/>
</dbReference>
<dbReference type="InterPro" id="IPR020904">
    <property type="entry name" value="Sc_DH/Rdtase_CS"/>
</dbReference>
<dbReference type="STRING" id="765952.PUV_07740"/>
<dbReference type="PANTHER" id="PTHR42879">
    <property type="entry name" value="3-OXOACYL-(ACYL-CARRIER-PROTEIN) REDUCTASE"/>
    <property type="match status" value="1"/>
</dbReference>
<evidence type="ECO:0008006" key="5">
    <source>
        <dbReference type="Google" id="ProtNLM"/>
    </source>
</evidence>
<dbReference type="Gene3D" id="3.40.50.720">
    <property type="entry name" value="NAD(P)-binding Rossmann-like Domain"/>
    <property type="match status" value="1"/>
</dbReference>
<dbReference type="KEGG" id="puv:PUV_07740"/>
<dbReference type="PRINTS" id="PR00080">
    <property type="entry name" value="SDRFAMILY"/>
</dbReference>
<dbReference type="GO" id="GO:0016491">
    <property type="term" value="F:oxidoreductase activity"/>
    <property type="evidence" value="ECO:0007669"/>
    <property type="project" value="UniProtKB-KW"/>
</dbReference>
<dbReference type="Proteomes" id="UP000000495">
    <property type="component" value="Chromosome"/>
</dbReference>
<organism evidence="3 4">
    <name type="scientific">Parachlamydia acanthamoebae (strain UV7)</name>
    <dbReference type="NCBI Taxonomy" id="765952"/>
    <lineage>
        <taxon>Bacteria</taxon>
        <taxon>Pseudomonadati</taxon>
        <taxon>Chlamydiota</taxon>
        <taxon>Chlamydiia</taxon>
        <taxon>Parachlamydiales</taxon>
        <taxon>Parachlamydiaceae</taxon>
        <taxon>Parachlamydia</taxon>
    </lineage>
</organism>
<evidence type="ECO:0000256" key="1">
    <source>
        <dbReference type="ARBA" id="ARBA00006484"/>
    </source>
</evidence>
<reference evidence="3 4" key="2">
    <citation type="journal article" date="2011" name="Mol. Biol. Evol.">
        <title>Unity in variety--the pan-genome of the Chlamydiae.</title>
        <authorList>
            <person name="Collingro A."/>
            <person name="Tischler P."/>
            <person name="Weinmaier T."/>
            <person name="Penz T."/>
            <person name="Heinz E."/>
            <person name="Brunham R.C."/>
            <person name="Read T.D."/>
            <person name="Bavoil P.M."/>
            <person name="Sachse K."/>
            <person name="Kahane S."/>
            <person name="Friedman M.G."/>
            <person name="Rattei T."/>
            <person name="Myers G.S."/>
            <person name="Horn M."/>
        </authorList>
    </citation>
    <scope>NUCLEOTIDE SEQUENCE [LARGE SCALE GENOMIC DNA]</scope>
    <source>
        <strain evidence="4">UV7</strain>
    </source>
</reference>
<proteinExistence type="inferred from homology"/>
<dbReference type="PRINTS" id="PR00081">
    <property type="entry name" value="GDHRDH"/>
</dbReference>
<dbReference type="HOGENOM" id="CLU_010194_1_3_0"/>
<dbReference type="EMBL" id="FR872580">
    <property type="protein sequence ID" value="CCB85724.1"/>
    <property type="molecule type" value="Genomic_DNA"/>
</dbReference>
<keyword evidence="4" id="KW-1185">Reference proteome</keyword>